<evidence type="ECO:0000313" key="4">
    <source>
        <dbReference type="Proteomes" id="UP000178187"/>
    </source>
</evidence>
<dbReference type="PANTHER" id="PTHR43861:SF5">
    <property type="entry name" value="BLL5978 PROTEIN"/>
    <property type="match status" value="1"/>
</dbReference>
<comment type="caution">
    <text evidence="3">The sequence shown here is derived from an EMBL/GenBank/DDBJ whole genome shotgun (WGS) entry which is preliminary data.</text>
</comment>
<dbReference type="Pfam" id="PF08484">
    <property type="entry name" value="Methyltransf_14"/>
    <property type="match status" value="1"/>
</dbReference>
<evidence type="ECO:0000259" key="1">
    <source>
        <dbReference type="Pfam" id="PF08421"/>
    </source>
</evidence>
<dbReference type="InterPro" id="IPR013691">
    <property type="entry name" value="MeTrfase_14"/>
</dbReference>
<gene>
    <name evidence="3" type="ORF">A3G33_03290</name>
</gene>
<accession>A0A1G1KTV0</accession>
<dbReference type="Pfam" id="PF13489">
    <property type="entry name" value="Methyltransf_23"/>
    <property type="match status" value="1"/>
</dbReference>
<feature type="domain" description="C-methyltransferase" evidence="2">
    <location>
        <begin position="235"/>
        <end position="392"/>
    </location>
</feature>
<proteinExistence type="predicted"/>
<dbReference type="Gene3D" id="3.40.50.720">
    <property type="entry name" value="NAD(P)-binding Rossmann-like Domain"/>
    <property type="match status" value="1"/>
</dbReference>
<dbReference type="InterPro" id="IPR013630">
    <property type="entry name" value="Methyltransf_Zn-bd_dom_put"/>
</dbReference>
<dbReference type="Gene3D" id="6.20.50.110">
    <property type="entry name" value="Methyltransferase, zinc-binding domain"/>
    <property type="match status" value="1"/>
</dbReference>
<dbReference type="Pfam" id="PF08421">
    <property type="entry name" value="Methyltransf_13"/>
    <property type="match status" value="1"/>
</dbReference>
<evidence type="ECO:0008006" key="5">
    <source>
        <dbReference type="Google" id="ProtNLM"/>
    </source>
</evidence>
<evidence type="ECO:0000259" key="2">
    <source>
        <dbReference type="Pfam" id="PF08484"/>
    </source>
</evidence>
<feature type="domain" description="Methyltransferase putative zinc binding" evidence="1">
    <location>
        <begin position="3"/>
        <end position="55"/>
    </location>
</feature>
<dbReference type="Gene3D" id="3.40.50.150">
    <property type="entry name" value="Vaccinia Virus protein VP39"/>
    <property type="match status" value="1"/>
</dbReference>
<dbReference type="AlphaFoldDB" id="A0A1G1KTV0"/>
<dbReference type="SUPFAM" id="SSF53335">
    <property type="entry name" value="S-adenosyl-L-methionine-dependent methyltransferases"/>
    <property type="match status" value="1"/>
</dbReference>
<dbReference type="InterPro" id="IPR038576">
    <property type="entry name" value="Methyltransf_Zn-bd_dom_put_sf"/>
</dbReference>
<dbReference type="InterPro" id="IPR029063">
    <property type="entry name" value="SAM-dependent_MTases_sf"/>
</dbReference>
<dbReference type="EMBL" id="MHFR01000051">
    <property type="protein sequence ID" value="OGW96394.1"/>
    <property type="molecule type" value="Genomic_DNA"/>
</dbReference>
<protein>
    <recommendedName>
        <fullName evidence="5">Methyltransferase</fullName>
    </recommendedName>
</protein>
<dbReference type="PANTHER" id="PTHR43861">
    <property type="entry name" value="TRANS-ACONITATE 2-METHYLTRANSFERASE-RELATED"/>
    <property type="match status" value="1"/>
</dbReference>
<reference evidence="3 4" key="1">
    <citation type="journal article" date="2016" name="Nat. Commun.">
        <title>Thousands of microbial genomes shed light on interconnected biogeochemical processes in an aquifer system.</title>
        <authorList>
            <person name="Anantharaman K."/>
            <person name="Brown C.T."/>
            <person name="Hug L.A."/>
            <person name="Sharon I."/>
            <person name="Castelle C.J."/>
            <person name="Probst A.J."/>
            <person name="Thomas B.C."/>
            <person name="Singh A."/>
            <person name="Wilkins M.J."/>
            <person name="Karaoz U."/>
            <person name="Brodie E.L."/>
            <person name="Williams K.H."/>
            <person name="Hubbard S.S."/>
            <person name="Banfield J.F."/>
        </authorList>
    </citation>
    <scope>NUCLEOTIDE SEQUENCE [LARGE SCALE GENOMIC DNA]</scope>
</reference>
<dbReference type="Gene3D" id="6.10.250.3100">
    <property type="match status" value="1"/>
</dbReference>
<sequence>MPESFLDLGFSPLANNLPKAEEKDVEEFQCPLRLVHCQVCHLVQLSHVVPPDMMFAHYLYVSSTTKTFQTHFAEYAKTAVSKLKSKQNALAVDIGSNDGLLVSFFIKEGIKGVGVEPAKNLAELSVRNGVPTINSYFGRETVQMITKEYGKASIVTANNVFAHIDDVQSVLRNVNDLLPDNGIFIIEFPYLMTMFEKMYFDMIYHEHLSYIGITALDYFTKRFGLQIFDIQPISSHGGSLRVFIQKTGGGREISETVTDYLKNESAHGISNEKNYREFSVKVANIKTEIMKMVREIKANGKSIAGYGAPAKATTIANYCGLTKEHIDYVVDDNSLKQGRLVPGCRIPIVSSAHLTEHPTDCILIFAWNFAEEIVKKMDPSIKAGKQFIVPLPKPKIIL</sequence>
<name>A0A1G1KTV0_9BACT</name>
<evidence type="ECO:0000313" key="3">
    <source>
        <dbReference type="EMBL" id="OGW96394.1"/>
    </source>
</evidence>
<dbReference type="Proteomes" id="UP000178187">
    <property type="component" value="Unassembled WGS sequence"/>
</dbReference>
<organism evidence="3 4">
    <name type="scientific">Candidatus Danuiimicrobium aquiferis</name>
    <dbReference type="NCBI Taxonomy" id="1801832"/>
    <lineage>
        <taxon>Bacteria</taxon>
        <taxon>Pseudomonadati</taxon>
        <taxon>Candidatus Omnitrophota</taxon>
        <taxon>Candidatus Danuiimicrobium</taxon>
    </lineage>
</organism>